<comment type="similarity">
    <text evidence="1 4">Belongs to the short-chain dehydrogenases/reductases (SDR) family.</text>
</comment>
<dbReference type="InterPro" id="IPR020904">
    <property type="entry name" value="Sc_DH/Rdtase_CS"/>
</dbReference>
<proteinExistence type="inferred from homology"/>
<evidence type="ECO:0000256" key="2">
    <source>
        <dbReference type="ARBA" id="ARBA00022857"/>
    </source>
</evidence>
<evidence type="ECO:0000256" key="4">
    <source>
        <dbReference type="RuleBase" id="RU000363"/>
    </source>
</evidence>
<dbReference type="Pfam" id="PF00106">
    <property type="entry name" value="adh_short"/>
    <property type="match status" value="1"/>
</dbReference>
<dbReference type="Gene3D" id="3.40.50.720">
    <property type="entry name" value="NAD(P)-binding Rossmann-like Domain"/>
    <property type="match status" value="1"/>
</dbReference>
<dbReference type="PANTHER" id="PTHR44169">
    <property type="entry name" value="NADPH-DEPENDENT 1-ACYLDIHYDROXYACETONE PHOSPHATE REDUCTASE"/>
    <property type="match status" value="1"/>
</dbReference>
<dbReference type="GO" id="GO:0006654">
    <property type="term" value="P:phosphatidic acid biosynthetic process"/>
    <property type="evidence" value="ECO:0007669"/>
    <property type="project" value="TreeGrafter"/>
</dbReference>
<dbReference type="GO" id="GO:0005811">
    <property type="term" value="C:lipid droplet"/>
    <property type="evidence" value="ECO:0007669"/>
    <property type="project" value="TreeGrafter"/>
</dbReference>
<dbReference type="STRING" id="97972.A0A2V1DG55"/>
<keyword evidence="3" id="KW-0560">Oxidoreductase</keyword>
<dbReference type="PROSITE" id="PS00061">
    <property type="entry name" value="ADH_SHORT"/>
    <property type="match status" value="1"/>
</dbReference>
<evidence type="ECO:0000256" key="1">
    <source>
        <dbReference type="ARBA" id="ARBA00006484"/>
    </source>
</evidence>
<protein>
    <submittedName>
        <fullName evidence="5">NAD(P)-binding protein</fullName>
    </submittedName>
</protein>
<reference evidence="5 6" key="1">
    <citation type="journal article" date="2018" name="Sci. Rep.">
        <title>Comparative genomics provides insights into the lifestyle and reveals functional heterogeneity of dark septate endophytic fungi.</title>
        <authorList>
            <person name="Knapp D.G."/>
            <person name="Nemeth J.B."/>
            <person name="Barry K."/>
            <person name="Hainaut M."/>
            <person name="Henrissat B."/>
            <person name="Johnson J."/>
            <person name="Kuo A."/>
            <person name="Lim J.H.P."/>
            <person name="Lipzen A."/>
            <person name="Nolan M."/>
            <person name="Ohm R.A."/>
            <person name="Tamas L."/>
            <person name="Grigoriev I.V."/>
            <person name="Spatafora J.W."/>
            <person name="Nagy L.G."/>
            <person name="Kovacs G.M."/>
        </authorList>
    </citation>
    <scope>NUCLEOTIDE SEQUENCE [LARGE SCALE GENOMIC DNA]</scope>
    <source>
        <strain evidence="5 6">DSE2036</strain>
    </source>
</reference>
<dbReference type="InterPro" id="IPR002347">
    <property type="entry name" value="SDR_fam"/>
</dbReference>
<evidence type="ECO:0000313" key="5">
    <source>
        <dbReference type="EMBL" id="PVH96179.1"/>
    </source>
</evidence>
<dbReference type="GO" id="GO:0019433">
    <property type="term" value="P:triglyceride catabolic process"/>
    <property type="evidence" value="ECO:0007669"/>
    <property type="project" value="TreeGrafter"/>
</dbReference>
<dbReference type="OrthoDB" id="2102561at2759"/>
<dbReference type="InterPro" id="IPR036291">
    <property type="entry name" value="NAD(P)-bd_dom_sf"/>
</dbReference>
<evidence type="ECO:0000256" key="3">
    <source>
        <dbReference type="ARBA" id="ARBA00023002"/>
    </source>
</evidence>
<gene>
    <name evidence="5" type="ORF">DM02DRAFT_720453</name>
</gene>
<dbReference type="PRINTS" id="PR00080">
    <property type="entry name" value="SDRFAMILY"/>
</dbReference>
<dbReference type="Proteomes" id="UP000244855">
    <property type="component" value="Unassembled WGS sequence"/>
</dbReference>
<dbReference type="SUPFAM" id="SSF51735">
    <property type="entry name" value="NAD(P)-binding Rossmann-fold domains"/>
    <property type="match status" value="1"/>
</dbReference>
<dbReference type="CDD" id="cd05374">
    <property type="entry name" value="17beta-HSD-like_SDR_c"/>
    <property type="match status" value="1"/>
</dbReference>
<evidence type="ECO:0000313" key="6">
    <source>
        <dbReference type="Proteomes" id="UP000244855"/>
    </source>
</evidence>
<sequence length="272" mass="30024">MGTVLITGCTPGGIGHALALEFSSRGYQVIGTVRSQEAASILLAAGITAIQLEVTSEESIQRLHAEVKERTNGNLSILVNNVGVSHTVPALDLKLEDVRNVFEVNLFSTMRMVQLFAPLLISAQGKIVNIGSQAGVVPYVFGGCYNASKAALHSYTDALRIEMAPFKVQVVLVVTGGVKSKISDAKKRLPPNSLYLSMEEGYLLRQGNSQTTAMPTETYAREVVGDLLNPSTKRWLWRGHRSSLVRWLSWVMPLAFWDYYFSRKFGLRKFRT</sequence>
<dbReference type="GO" id="GO:0000140">
    <property type="term" value="F:acylglycerone-phosphate reductase (NADP+) activity"/>
    <property type="evidence" value="ECO:0007669"/>
    <property type="project" value="TreeGrafter"/>
</dbReference>
<accession>A0A2V1DG55</accession>
<dbReference type="GO" id="GO:0004806">
    <property type="term" value="F:triacylglycerol lipase activity"/>
    <property type="evidence" value="ECO:0007669"/>
    <property type="project" value="TreeGrafter"/>
</dbReference>
<dbReference type="GO" id="GO:0005783">
    <property type="term" value="C:endoplasmic reticulum"/>
    <property type="evidence" value="ECO:0007669"/>
    <property type="project" value="TreeGrafter"/>
</dbReference>
<dbReference type="PANTHER" id="PTHR44169:SF6">
    <property type="entry name" value="NADPH-DEPENDENT 1-ACYLDIHYDROXYACETONE PHOSPHATE REDUCTASE"/>
    <property type="match status" value="1"/>
</dbReference>
<organism evidence="5 6">
    <name type="scientific">Periconia macrospinosa</name>
    <dbReference type="NCBI Taxonomy" id="97972"/>
    <lineage>
        <taxon>Eukaryota</taxon>
        <taxon>Fungi</taxon>
        <taxon>Dikarya</taxon>
        <taxon>Ascomycota</taxon>
        <taxon>Pezizomycotina</taxon>
        <taxon>Dothideomycetes</taxon>
        <taxon>Pleosporomycetidae</taxon>
        <taxon>Pleosporales</taxon>
        <taxon>Massarineae</taxon>
        <taxon>Periconiaceae</taxon>
        <taxon>Periconia</taxon>
    </lineage>
</organism>
<keyword evidence="2" id="KW-0521">NADP</keyword>
<dbReference type="FunFam" id="3.40.50.720:FF:000261">
    <property type="entry name" value="NADPH-dependent 1-acyldihydroxyacetone phosphate reductase"/>
    <property type="match status" value="1"/>
</dbReference>
<keyword evidence="6" id="KW-1185">Reference proteome</keyword>
<dbReference type="PRINTS" id="PR00081">
    <property type="entry name" value="GDHRDH"/>
</dbReference>
<dbReference type="EMBL" id="KZ805471">
    <property type="protein sequence ID" value="PVH96179.1"/>
    <property type="molecule type" value="Genomic_DNA"/>
</dbReference>
<name>A0A2V1DG55_9PLEO</name>
<dbReference type="AlphaFoldDB" id="A0A2V1DG55"/>